<sequence length="44" mass="4991">MEEYAQEPRPWQMVVDCLPYGFIGGGIFQAIKAFRNAPVKICTD</sequence>
<dbReference type="AlphaFoldDB" id="A0A9X9LZC8"/>
<keyword evidence="2" id="KW-1185">Reference proteome</keyword>
<evidence type="ECO:0000313" key="1">
    <source>
        <dbReference type="EMBL" id="VCX07542.1"/>
    </source>
</evidence>
<dbReference type="EMBL" id="CYRY02031815">
    <property type="protein sequence ID" value="VCX07542.1"/>
    <property type="molecule type" value="Genomic_DNA"/>
</dbReference>
<dbReference type="Proteomes" id="UP000269945">
    <property type="component" value="Unassembled WGS sequence"/>
</dbReference>
<comment type="caution">
    <text evidence="1">The sequence shown here is derived from an EMBL/GenBank/DDBJ whole genome shotgun (WGS) entry which is preliminary data.</text>
</comment>
<evidence type="ECO:0000313" key="2">
    <source>
        <dbReference type="Proteomes" id="UP000269945"/>
    </source>
</evidence>
<organism evidence="1 2">
    <name type="scientific">Gulo gulo</name>
    <name type="common">Wolverine</name>
    <name type="synonym">Gluton</name>
    <dbReference type="NCBI Taxonomy" id="48420"/>
    <lineage>
        <taxon>Eukaryota</taxon>
        <taxon>Metazoa</taxon>
        <taxon>Chordata</taxon>
        <taxon>Craniata</taxon>
        <taxon>Vertebrata</taxon>
        <taxon>Euteleostomi</taxon>
        <taxon>Mammalia</taxon>
        <taxon>Eutheria</taxon>
        <taxon>Laurasiatheria</taxon>
        <taxon>Carnivora</taxon>
        <taxon>Caniformia</taxon>
        <taxon>Musteloidea</taxon>
        <taxon>Mustelidae</taxon>
        <taxon>Guloninae</taxon>
        <taxon>Gulo</taxon>
    </lineage>
</organism>
<proteinExistence type="predicted"/>
<protein>
    <submittedName>
        <fullName evidence="1">Uncharacterized protein</fullName>
    </submittedName>
</protein>
<accession>A0A9X9LZC8</accession>
<gene>
    <name evidence="1" type="ORF">BN2614_LOCUS4</name>
</gene>
<name>A0A9X9LZC8_GULGU</name>
<reference evidence="1 2" key="1">
    <citation type="submission" date="2018-10" db="EMBL/GenBank/DDBJ databases">
        <authorList>
            <person name="Ekblom R."/>
            <person name="Jareborg N."/>
        </authorList>
    </citation>
    <scope>NUCLEOTIDE SEQUENCE [LARGE SCALE GENOMIC DNA]</scope>
    <source>
        <tissue evidence="1">Muscle</tissue>
    </source>
</reference>